<evidence type="ECO:0000313" key="2">
    <source>
        <dbReference type="Proteomes" id="UP001297580"/>
    </source>
</evidence>
<gene>
    <name evidence="1" type="ORF">HSX42_01655</name>
</gene>
<evidence type="ECO:0000313" key="1">
    <source>
        <dbReference type="EMBL" id="WMV76556.1"/>
    </source>
</evidence>
<protein>
    <submittedName>
        <fullName evidence="1">Uncharacterized protein</fullName>
    </submittedName>
</protein>
<dbReference type="RefSeq" id="WP_041264180.1">
    <property type="nucleotide sequence ID" value="NZ_CP133461.1"/>
</dbReference>
<name>A0ABY9QE99_GEOTD</name>
<reference evidence="1 2" key="1">
    <citation type="submission" date="2023-08" db="EMBL/GenBank/DDBJ databases">
        <title>Complete genome sequence of Geobacillus thermodenitrificans K1041, a genetically tractable strain representative of the genus Geobacillus.</title>
        <authorList>
            <person name="Kani S."/>
            <person name="Suzuki H."/>
        </authorList>
    </citation>
    <scope>NUCLEOTIDE SEQUENCE [LARGE SCALE GENOMIC DNA]</scope>
    <source>
        <strain evidence="1 2">K1041</strain>
    </source>
</reference>
<organism evidence="1 2">
    <name type="scientific">Geobacillus thermodenitrificans</name>
    <dbReference type="NCBI Taxonomy" id="33940"/>
    <lineage>
        <taxon>Bacteria</taxon>
        <taxon>Bacillati</taxon>
        <taxon>Bacillota</taxon>
        <taxon>Bacilli</taxon>
        <taxon>Bacillales</taxon>
        <taxon>Anoxybacillaceae</taxon>
        <taxon>Geobacillus</taxon>
    </lineage>
</organism>
<sequence>MHQLQEHRFPLGDEERAETMLCHSFPQREANLGVDAVIIPSGSLVVSHAFLTVPAEWRFIAARVVFVDKLTQWDIHRVRAVERLGKRCFVHRYKFLFISYGVYVRVCPLTTTQIGPECCFISLNFGIIIVLWKVDHVGGEYDVANFD</sequence>
<keyword evidence="2" id="KW-1185">Reference proteome</keyword>
<dbReference type="EMBL" id="CP133461">
    <property type="protein sequence ID" value="WMV76556.1"/>
    <property type="molecule type" value="Genomic_DNA"/>
</dbReference>
<proteinExistence type="predicted"/>
<accession>A0ABY9QE99</accession>
<dbReference type="Proteomes" id="UP001297580">
    <property type="component" value="Chromosome"/>
</dbReference>